<dbReference type="SUPFAM" id="SSF88946">
    <property type="entry name" value="Sigma2 domain of RNA polymerase sigma factors"/>
    <property type="match status" value="1"/>
</dbReference>
<evidence type="ECO:0000259" key="5">
    <source>
        <dbReference type="Pfam" id="PF04542"/>
    </source>
</evidence>
<comment type="caution">
    <text evidence="7">The sequence shown here is derived from an EMBL/GenBank/DDBJ whole genome shotgun (WGS) entry which is preliminary data.</text>
</comment>
<organism evidence="7 8">
    <name type="scientific">Tannerella forsythia</name>
    <name type="common">Bacteroides forsythus</name>
    <dbReference type="NCBI Taxonomy" id="28112"/>
    <lineage>
        <taxon>Bacteria</taxon>
        <taxon>Pseudomonadati</taxon>
        <taxon>Bacteroidota</taxon>
        <taxon>Bacteroidia</taxon>
        <taxon>Bacteroidales</taxon>
        <taxon>Tannerellaceae</taxon>
        <taxon>Tannerella</taxon>
    </lineage>
</organism>
<dbReference type="NCBIfam" id="TIGR02937">
    <property type="entry name" value="sigma70-ECF"/>
    <property type="match status" value="1"/>
</dbReference>
<keyword evidence="2" id="KW-0805">Transcription regulation</keyword>
<comment type="similarity">
    <text evidence="1">Belongs to the sigma-70 factor family. ECF subfamily.</text>
</comment>
<gene>
    <name evidence="7" type="ORF">CLI86_06265</name>
</gene>
<dbReference type="GO" id="GO:0006352">
    <property type="term" value="P:DNA-templated transcription initiation"/>
    <property type="evidence" value="ECO:0007669"/>
    <property type="project" value="InterPro"/>
</dbReference>
<keyword evidence="4" id="KW-0804">Transcription</keyword>
<dbReference type="EMBL" id="NSLJ01000012">
    <property type="protein sequence ID" value="PDP43961.1"/>
    <property type="molecule type" value="Genomic_DNA"/>
</dbReference>
<dbReference type="InterPro" id="IPR013325">
    <property type="entry name" value="RNA_pol_sigma_r2"/>
</dbReference>
<dbReference type="Pfam" id="PF08281">
    <property type="entry name" value="Sigma70_r4_2"/>
    <property type="match status" value="1"/>
</dbReference>
<dbReference type="InterPro" id="IPR013249">
    <property type="entry name" value="RNA_pol_sigma70_r4_t2"/>
</dbReference>
<dbReference type="InterPro" id="IPR039425">
    <property type="entry name" value="RNA_pol_sigma-70-like"/>
</dbReference>
<dbReference type="Proteomes" id="UP000219259">
    <property type="component" value="Unassembled WGS sequence"/>
</dbReference>
<evidence type="ECO:0000256" key="1">
    <source>
        <dbReference type="ARBA" id="ARBA00010641"/>
    </source>
</evidence>
<reference evidence="7 8" key="1">
    <citation type="submission" date="2017-09" db="EMBL/GenBank/DDBJ databases">
        <title>Phase variable restriction modification systems are present in the genome sequences of periodontal pathogens Prevotella intermedia, Tannerella forsythia and Porphyromonas gingivalis.</title>
        <authorList>
            <person name="Haigh R.D."/>
            <person name="Crawford L."/>
            <person name="Ralph J."/>
            <person name="Wanford J."/>
            <person name="Vartoukian S.R."/>
            <person name="Hijazib K."/>
            <person name="Wade W."/>
            <person name="Oggioni M.R."/>
        </authorList>
    </citation>
    <scope>NUCLEOTIDE SEQUENCE [LARGE SCALE GENOMIC DNA]</scope>
    <source>
        <strain evidence="7 8">WW11663</strain>
    </source>
</reference>
<dbReference type="Pfam" id="PF04542">
    <property type="entry name" value="Sigma70_r2"/>
    <property type="match status" value="1"/>
</dbReference>
<dbReference type="NCBIfam" id="TIGR02985">
    <property type="entry name" value="Sig70_bacteroi1"/>
    <property type="match status" value="1"/>
</dbReference>
<evidence type="ECO:0000313" key="7">
    <source>
        <dbReference type="EMBL" id="PDP43961.1"/>
    </source>
</evidence>
<sequence length="220" mass="26163">MGGKIAQNPTSEKQLSYYYWGYSIINLMVNDTNILEALKNGSKEAFEAIYKQYAGKLYHFIITLSHGNQYMAEEILQATFVKLWEIHPQVNPQKSILFYLSSIAKNMLFNRYQRQTIEFLYQENLAREKSFCDSDMEKEIDRKWFEEYLHQVAEKLPPARKKIFILSRLKDLSTKQIAEMMQISVSTVETQLTLATKFVRKQCEKDYDKLFFFFWMLSFL</sequence>
<dbReference type="InterPro" id="IPR007627">
    <property type="entry name" value="RNA_pol_sigma70_r2"/>
</dbReference>
<dbReference type="InterPro" id="IPR014327">
    <property type="entry name" value="RNA_pol_sigma70_bacteroid"/>
</dbReference>
<dbReference type="GO" id="GO:0016987">
    <property type="term" value="F:sigma factor activity"/>
    <property type="evidence" value="ECO:0007669"/>
    <property type="project" value="UniProtKB-KW"/>
</dbReference>
<dbReference type="AlphaFoldDB" id="A0A2A6E8R2"/>
<dbReference type="SUPFAM" id="SSF88659">
    <property type="entry name" value="Sigma3 and sigma4 domains of RNA polymerase sigma factors"/>
    <property type="match status" value="1"/>
</dbReference>
<feature type="domain" description="RNA polymerase sigma-70 region 2" evidence="5">
    <location>
        <begin position="49"/>
        <end position="115"/>
    </location>
</feature>
<dbReference type="Gene3D" id="1.10.1740.10">
    <property type="match status" value="1"/>
</dbReference>
<accession>A0A2A6E8R2</accession>
<dbReference type="PANTHER" id="PTHR43133">
    <property type="entry name" value="RNA POLYMERASE ECF-TYPE SIGMA FACTO"/>
    <property type="match status" value="1"/>
</dbReference>
<proteinExistence type="inferred from homology"/>
<dbReference type="GO" id="GO:0003677">
    <property type="term" value="F:DNA binding"/>
    <property type="evidence" value="ECO:0007669"/>
    <property type="project" value="InterPro"/>
</dbReference>
<evidence type="ECO:0000256" key="2">
    <source>
        <dbReference type="ARBA" id="ARBA00023015"/>
    </source>
</evidence>
<dbReference type="InterPro" id="IPR013324">
    <property type="entry name" value="RNA_pol_sigma_r3/r4-like"/>
</dbReference>
<evidence type="ECO:0000256" key="3">
    <source>
        <dbReference type="ARBA" id="ARBA00023082"/>
    </source>
</evidence>
<evidence type="ECO:0000256" key="4">
    <source>
        <dbReference type="ARBA" id="ARBA00023163"/>
    </source>
</evidence>
<keyword evidence="3" id="KW-0731">Sigma factor</keyword>
<dbReference type="PANTHER" id="PTHR43133:SF46">
    <property type="entry name" value="RNA POLYMERASE SIGMA-70 FACTOR ECF SUBFAMILY"/>
    <property type="match status" value="1"/>
</dbReference>
<dbReference type="Gene3D" id="1.10.10.10">
    <property type="entry name" value="Winged helix-like DNA-binding domain superfamily/Winged helix DNA-binding domain"/>
    <property type="match status" value="1"/>
</dbReference>
<feature type="domain" description="RNA polymerase sigma factor 70 region 4 type 2" evidence="6">
    <location>
        <begin position="147"/>
        <end position="196"/>
    </location>
</feature>
<dbReference type="InterPro" id="IPR014284">
    <property type="entry name" value="RNA_pol_sigma-70_dom"/>
</dbReference>
<protein>
    <submittedName>
        <fullName evidence="7">RNA polymerase sigma-70 factor</fullName>
    </submittedName>
</protein>
<evidence type="ECO:0000313" key="8">
    <source>
        <dbReference type="Proteomes" id="UP000219259"/>
    </source>
</evidence>
<dbReference type="InterPro" id="IPR036388">
    <property type="entry name" value="WH-like_DNA-bd_sf"/>
</dbReference>
<name>A0A2A6E8R2_TANFO</name>
<evidence type="ECO:0000259" key="6">
    <source>
        <dbReference type="Pfam" id="PF08281"/>
    </source>
</evidence>